<dbReference type="InterPro" id="IPR050718">
    <property type="entry name" value="ApaG-like"/>
</dbReference>
<sequence>MNSNMVSAITEGVKVSVEVTYQPEFSSPHQQHFVFTYKVNIENNSAHTIQLMRRKWEIFDAGDEFKIVEGDGVVGQQPILEPGQSHQYISGCNLKSGLGKMRGSYIMEKIKDGKIFQVNIPEFQMIAQIFDN</sequence>
<reference evidence="3" key="1">
    <citation type="journal article" date="2019" name="Int. J. Syst. Evol. Microbiol.">
        <title>The Global Catalogue of Microorganisms (GCM) 10K type strain sequencing project: providing services to taxonomists for standard genome sequencing and annotation.</title>
        <authorList>
            <consortium name="The Broad Institute Genomics Platform"/>
            <consortium name="The Broad Institute Genome Sequencing Center for Infectious Disease"/>
            <person name="Wu L."/>
            <person name="Ma J."/>
        </authorList>
    </citation>
    <scope>NUCLEOTIDE SEQUENCE [LARGE SCALE GENOMIC DNA]</scope>
    <source>
        <strain evidence="3">CGMCC 1.12479</strain>
    </source>
</reference>
<evidence type="ECO:0000313" key="2">
    <source>
        <dbReference type="EMBL" id="GGC48903.1"/>
    </source>
</evidence>
<dbReference type="NCBIfam" id="NF003967">
    <property type="entry name" value="PRK05461.1"/>
    <property type="match status" value="1"/>
</dbReference>
<organism evidence="2 3">
    <name type="scientific">Belliella aquatica</name>
    <dbReference type="NCBI Taxonomy" id="1323734"/>
    <lineage>
        <taxon>Bacteria</taxon>
        <taxon>Pseudomonadati</taxon>
        <taxon>Bacteroidota</taxon>
        <taxon>Cytophagia</taxon>
        <taxon>Cytophagales</taxon>
        <taxon>Cyclobacteriaceae</taxon>
        <taxon>Belliella</taxon>
    </lineage>
</organism>
<proteinExistence type="predicted"/>
<keyword evidence="3" id="KW-1185">Reference proteome</keyword>
<dbReference type="PROSITE" id="PS51087">
    <property type="entry name" value="APAG"/>
    <property type="match status" value="1"/>
</dbReference>
<feature type="domain" description="ApaG" evidence="1">
    <location>
        <begin position="7"/>
        <end position="132"/>
    </location>
</feature>
<dbReference type="EMBL" id="BMFD01000012">
    <property type="protein sequence ID" value="GGC48903.1"/>
    <property type="molecule type" value="Genomic_DNA"/>
</dbReference>
<accession>A0ABQ1MXU4</accession>
<dbReference type="Gene3D" id="2.60.40.1470">
    <property type="entry name" value="ApaG domain"/>
    <property type="match status" value="1"/>
</dbReference>
<dbReference type="SUPFAM" id="SSF110069">
    <property type="entry name" value="ApaG-like"/>
    <property type="match status" value="1"/>
</dbReference>
<evidence type="ECO:0000259" key="1">
    <source>
        <dbReference type="PROSITE" id="PS51087"/>
    </source>
</evidence>
<evidence type="ECO:0000313" key="3">
    <source>
        <dbReference type="Proteomes" id="UP000635885"/>
    </source>
</evidence>
<dbReference type="InterPro" id="IPR007474">
    <property type="entry name" value="ApaG_domain"/>
</dbReference>
<dbReference type="PANTHER" id="PTHR47191:SF2">
    <property type="entry name" value="OS05G0170800 PROTEIN"/>
    <property type="match status" value="1"/>
</dbReference>
<comment type="caution">
    <text evidence="2">The sequence shown here is derived from an EMBL/GenBank/DDBJ whole genome shotgun (WGS) entry which is preliminary data.</text>
</comment>
<dbReference type="InterPro" id="IPR036767">
    <property type="entry name" value="ApaG_sf"/>
</dbReference>
<name>A0ABQ1MXU4_9BACT</name>
<gene>
    <name evidence="2" type="primary">apaG</name>
    <name evidence="2" type="ORF">GCM10010993_29210</name>
</gene>
<dbReference type="Proteomes" id="UP000635885">
    <property type="component" value="Unassembled WGS sequence"/>
</dbReference>
<dbReference type="Pfam" id="PF04379">
    <property type="entry name" value="DUF525"/>
    <property type="match status" value="1"/>
</dbReference>
<protein>
    <submittedName>
        <fullName evidence="2">Co2+/Mg2+ efflux protein ApaG</fullName>
    </submittedName>
</protein>
<dbReference type="PANTHER" id="PTHR47191">
    <property type="entry name" value="OS05G0170800 PROTEIN"/>
    <property type="match status" value="1"/>
</dbReference>